<keyword evidence="2" id="KW-1185">Reference proteome</keyword>
<dbReference type="Proteomes" id="UP000827872">
    <property type="component" value="Linkage Group LG12"/>
</dbReference>
<evidence type="ECO:0000313" key="2">
    <source>
        <dbReference type="Proteomes" id="UP000827872"/>
    </source>
</evidence>
<proteinExistence type="predicted"/>
<dbReference type="EMBL" id="CM037625">
    <property type="protein sequence ID" value="KAH7998267.1"/>
    <property type="molecule type" value="Genomic_DNA"/>
</dbReference>
<accession>A0ACB8EZN9</accession>
<name>A0ACB8EZN9_9SAUR</name>
<gene>
    <name evidence="1" type="ORF">K3G42_014222</name>
</gene>
<reference evidence="1" key="1">
    <citation type="submission" date="2021-08" db="EMBL/GenBank/DDBJ databases">
        <title>The first chromosome-level gecko genome reveals the dynamic sex chromosomes of Neotropical dwarf geckos (Sphaerodactylidae: Sphaerodactylus).</title>
        <authorList>
            <person name="Pinto B.J."/>
            <person name="Keating S.E."/>
            <person name="Gamble T."/>
        </authorList>
    </citation>
    <scope>NUCLEOTIDE SEQUENCE</scope>
    <source>
        <strain evidence="1">TG3544</strain>
    </source>
</reference>
<comment type="caution">
    <text evidence="1">The sequence shown here is derived from an EMBL/GenBank/DDBJ whole genome shotgun (WGS) entry which is preliminary data.</text>
</comment>
<protein>
    <submittedName>
        <fullName evidence="1">Uncharacterized protein</fullName>
    </submittedName>
</protein>
<sequence>MKQREKQYSKCTKSAAQAGLLFIYSMTEKQSQGPAADCPICWNPFDNTFCTPKVLQCQHSFCIECLAHLSLVSTMRNRLQCPLCRHPTVLPSNQTITELPTNDAVLRLLRLEPNHIILEGRQLCLKEQRKSRYFLRQPKVYTLDLGPETDSSSASRQDLTPLGGTATTITTQPSSTSLLNCVRDPQFRLFTYLMAIILSVTLLLIFSIFWTKQIFWGMG</sequence>
<organism evidence="1 2">
    <name type="scientific">Sphaerodactylus townsendi</name>
    <dbReference type="NCBI Taxonomy" id="933632"/>
    <lineage>
        <taxon>Eukaryota</taxon>
        <taxon>Metazoa</taxon>
        <taxon>Chordata</taxon>
        <taxon>Craniata</taxon>
        <taxon>Vertebrata</taxon>
        <taxon>Euteleostomi</taxon>
        <taxon>Lepidosauria</taxon>
        <taxon>Squamata</taxon>
        <taxon>Bifurcata</taxon>
        <taxon>Gekkota</taxon>
        <taxon>Sphaerodactylidae</taxon>
        <taxon>Sphaerodactylus</taxon>
    </lineage>
</organism>
<evidence type="ECO:0000313" key="1">
    <source>
        <dbReference type="EMBL" id="KAH7998267.1"/>
    </source>
</evidence>